<feature type="domain" description="Cds6 C-terminal" evidence="2">
    <location>
        <begin position="368"/>
        <end position="474"/>
    </location>
</feature>
<evidence type="ECO:0000259" key="2">
    <source>
        <dbReference type="Pfam" id="PF24125"/>
    </source>
</evidence>
<dbReference type="InterPro" id="IPR011990">
    <property type="entry name" value="TPR-like_helical_dom_sf"/>
</dbReference>
<dbReference type="EMBL" id="ATBP01000004">
    <property type="protein sequence ID" value="ETR74566.1"/>
    <property type="molecule type" value="Genomic_DNA"/>
</dbReference>
<dbReference type="AlphaFoldDB" id="A0A1V1PIB5"/>
<reference evidence="4" key="1">
    <citation type="submission" date="2012-11" db="EMBL/GenBank/DDBJ databases">
        <authorList>
            <person name="Lucero-Rivera Y.E."/>
            <person name="Tovar-Ramirez D."/>
        </authorList>
    </citation>
    <scope>NUCLEOTIDE SEQUENCE [LARGE SCALE GENOMIC DNA]</scope>
    <source>
        <strain evidence="4">Araruama</strain>
    </source>
</reference>
<sequence>MRDPTISNKKRNMYSPFLGIHRLLFLDCKTAPSNIDIGIFSATPGDIHMLSLGLCDAFRQVPHIRLSYFPQKELIPSNAAYDALMSARIFWQINADEISKSPRHQFDLIVELRLHTRNENNQIQTNHLYITALHREGFVIGNQLFFCRLTNDLPSSIMMPKLTESIHALTQLPTDIAVASPEFDDHKSKALFEAKAYVSLKRYIVASRLSKNNDKAISLFMDARLTDAIEVLNDKNRISYKSYTQKYHTQFYALGLCFEKTGHIKKALSCYRMVVKYAPDCSRYCASGIARCLNILAVRDHMHLARINIGPDTAFILEKKQVKRLRQQKQNISVTEDSSKQTQQYPIVENIPIQETFDSYDSSEKIAIQMMLDQWMSAWRSQNSAEYFQFYASNFEPESQMSYSQWKQNRIERLKRKSIFVSIVGEADITFISDSSAIVLFEQDYESKGFYYKDRTQKRLHVIKINGHWKIQKEEVLGVVP</sequence>
<dbReference type="InterPro" id="IPR056203">
    <property type="entry name" value="Cds6_C"/>
</dbReference>
<gene>
    <name evidence="3" type="ORF">OMM_00148</name>
</gene>
<dbReference type="SUPFAM" id="SSF48452">
    <property type="entry name" value="TPR-like"/>
    <property type="match status" value="1"/>
</dbReference>
<organism evidence="3 4">
    <name type="scientific">Candidatus Magnetoglobus multicellularis str. Araruama</name>
    <dbReference type="NCBI Taxonomy" id="890399"/>
    <lineage>
        <taxon>Bacteria</taxon>
        <taxon>Pseudomonadati</taxon>
        <taxon>Thermodesulfobacteriota</taxon>
        <taxon>Desulfobacteria</taxon>
        <taxon>Desulfobacterales</taxon>
        <taxon>Desulfobacteraceae</taxon>
        <taxon>Candidatus Magnetoglobus</taxon>
    </lineage>
</organism>
<comment type="caution">
    <text evidence="3">The sequence shown here is derived from an EMBL/GenBank/DDBJ whole genome shotgun (WGS) entry which is preliminary data.</text>
</comment>
<accession>A0A1V1PIB5</accession>
<dbReference type="Pfam" id="PF24125">
    <property type="entry name" value="Cds6_C"/>
    <property type="match status" value="1"/>
</dbReference>
<evidence type="ECO:0000256" key="1">
    <source>
        <dbReference type="PROSITE-ProRule" id="PRU00339"/>
    </source>
</evidence>
<dbReference type="Proteomes" id="UP000189670">
    <property type="component" value="Unassembled WGS sequence"/>
</dbReference>
<evidence type="ECO:0000313" key="4">
    <source>
        <dbReference type="Proteomes" id="UP000189670"/>
    </source>
</evidence>
<evidence type="ECO:0000313" key="3">
    <source>
        <dbReference type="EMBL" id="ETR74566.1"/>
    </source>
</evidence>
<dbReference type="SUPFAM" id="SSF54427">
    <property type="entry name" value="NTF2-like"/>
    <property type="match status" value="1"/>
</dbReference>
<feature type="repeat" description="TPR" evidence="1">
    <location>
        <begin position="248"/>
        <end position="281"/>
    </location>
</feature>
<dbReference type="InterPro" id="IPR032710">
    <property type="entry name" value="NTF2-like_dom_sf"/>
</dbReference>
<dbReference type="PROSITE" id="PS50005">
    <property type="entry name" value="TPR"/>
    <property type="match status" value="1"/>
</dbReference>
<dbReference type="Gene3D" id="1.25.40.10">
    <property type="entry name" value="Tetratricopeptide repeat domain"/>
    <property type="match status" value="1"/>
</dbReference>
<name>A0A1V1PIB5_9BACT</name>
<proteinExistence type="predicted"/>
<keyword evidence="1" id="KW-0802">TPR repeat</keyword>
<protein>
    <recommendedName>
        <fullName evidence="2">Cds6 C-terminal domain-containing protein</fullName>
    </recommendedName>
</protein>
<dbReference type="InterPro" id="IPR019734">
    <property type="entry name" value="TPR_rpt"/>
</dbReference>